<evidence type="ECO:0000256" key="1">
    <source>
        <dbReference type="ARBA" id="ARBA00001954"/>
    </source>
</evidence>
<feature type="domain" description="TauD/TfdA-like" evidence="8">
    <location>
        <begin position="45"/>
        <end position="308"/>
    </location>
</feature>
<keyword evidence="10" id="KW-1185">Reference proteome</keyword>
<dbReference type="EMBL" id="JANUGQ010000002">
    <property type="protein sequence ID" value="MCS0634844.1"/>
    <property type="molecule type" value="Genomic_DNA"/>
</dbReference>
<dbReference type="InterPro" id="IPR051323">
    <property type="entry name" value="AtsK-like"/>
</dbReference>
<accession>A0ABT2CBS7</accession>
<dbReference type="SUPFAM" id="SSF51197">
    <property type="entry name" value="Clavaminate synthase-like"/>
    <property type="match status" value="1"/>
</dbReference>
<evidence type="ECO:0000256" key="5">
    <source>
        <dbReference type="ARBA" id="ARBA00023002"/>
    </source>
</evidence>
<evidence type="ECO:0000256" key="3">
    <source>
        <dbReference type="ARBA" id="ARBA00022723"/>
    </source>
</evidence>
<comment type="similarity">
    <text evidence="2">Belongs to the TfdA dioxygenase family.</text>
</comment>
<keyword evidence="5" id="KW-0560">Oxidoreductase</keyword>
<evidence type="ECO:0000259" key="8">
    <source>
        <dbReference type="Pfam" id="PF02668"/>
    </source>
</evidence>
<dbReference type="PANTHER" id="PTHR30468">
    <property type="entry name" value="ALPHA-KETOGLUTARATE-DEPENDENT SULFONATE DIOXYGENASE"/>
    <property type="match status" value="1"/>
</dbReference>
<dbReference type="PANTHER" id="PTHR30468:SF5">
    <property type="entry name" value="ALPHA-KETOGLUTARATE-DEPENDENT SULFATE ESTER DIOXYGENASE"/>
    <property type="match status" value="1"/>
</dbReference>
<protein>
    <submittedName>
        <fullName evidence="9">TauD/TfdA family dioxygenase</fullName>
    </submittedName>
</protein>
<proteinExistence type="inferred from homology"/>
<name>A0ABT2CBS7_9ACTN</name>
<comment type="cofactor">
    <cofactor evidence="1">
        <name>Fe(2+)</name>
        <dbReference type="ChEBI" id="CHEBI:29033"/>
    </cofactor>
</comment>
<dbReference type="GO" id="GO:0051213">
    <property type="term" value="F:dioxygenase activity"/>
    <property type="evidence" value="ECO:0007669"/>
    <property type="project" value="UniProtKB-KW"/>
</dbReference>
<dbReference type="Proteomes" id="UP001431313">
    <property type="component" value="Unassembled WGS sequence"/>
</dbReference>
<evidence type="ECO:0000313" key="9">
    <source>
        <dbReference type="EMBL" id="MCS0634844.1"/>
    </source>
</evidence>
<sequence length="345" mass="37019">MATVTPHPATTTENPTTDESATPDLSTGTAAASAGRAAPAAPLAVRRLGGRIGAVISGVRLGGELPPATVAAVRAALLAHKVVFFRGQDHLDEESHEEFGRLLGAPVAHPTVPSADGRYSLGIDSDHGGRANQWHTDVTFVPAYPAFSILRAVVVPPYGGNTLWANTATAYEHLPEPLQRLADGLRAVHSNDYDYVALRPDVLPERLAQYREVFTSTTFRTEHPVVRVHPETGERALLLGNFVQRIAGLTGQDSRRLLELFQAHVERPENTVRWQWEVGDVAIWDNRATQHYGVDDSGDHDRRLRRVTVDGDVPVGTDGRSSVLLSPGSVPEPAFGPASGATTAG</sequence>
<evidence type="ECO:0000256" key="7">
    <source>
        <dbReference type="SAM" id="MobiDB-lite"/>
    </source>
</evidence>
<evidence type="ECO:0000256" key="4">
    <source>
        <dbReference type="ARBA" id="ARBA00022964"/>
    </source>
</evidence>
<feature type="region of interest" description="Disordered" evidence="7">
    <location>
        <begin position="1"/>
        <end position="38"/>
    </location>
</feature>
<dbReference type="InterPro" id="IPR003819">
    <property type="entry name" value="TauD/TfdA-like"/>
</dbReference>
<feature type="region of interest" description="Disordered" evidence="7">
    <location>
        <begin position="316"/>
        <end position="345"/>
    </location>
</feature>
<dbReference type="Pfam" id="PF02668">
    <property type="entry name" value="TauD"/>
    <property type="match status" value="1"/>
</dbReference>
<comment type="caution">
    <text evidence="9">The sequence shown here is derived from an EMBL/GenBank/DDBJ whole genome shotgun (WGS) entry which is preliminary data.</text>
</comment>
<evidence type="ECO:0000313" key="10">
    <source>
        <dbReference type="Proteomes" id="UP001431313"/>
    </source>
</evidence>
<feature type="compositionally biased region" description="Polar residues" evidence="7">
    <location>
        <begin position="8"/>
        <end position="24"/>
    </location>
</feature>
<keyword evidence="3" id="KW-0479">Metal-binding</keyword>
<gene>
    <name evidence="9" type="ORF">NX801_04055</name>
</gene>
<evidence type="ECO:0000256" key="6">
    <source>
        <dbReference type="ARBA" id="ARBA00023004"/>
    </source>
</evidence>
<dbReference type="Gene3D" id="3.60.130.10">
    <property type="entry name" value="Clavaminate synthase-like"/>
    <property type="match status" value="1"/>
</dbReference>
<organism evidence="9 10">
    <name type="scientific">Streptomyces pyxinae</name>
    <dbReference type="NCBI Taxonomy" id="2970734"/>
    <lineage>
        <taxon>Bacteria</taxon>
        <taxon>Bacillati</taxon>
        <taxon>Actinomycetota</taxon>
        <taxon>Actinomycetes</taxon>
        <taxon>Kitasatosporales</taxon>
        <taxon>Streptomycetaceae</taxon>
        <taxon>Streptomyces</taxon>
    </lineage>
</organism>
<evidence type="ECO:0000256" key="2">
    <source>
        <dbReference type="ARBA" id="ARBA00005896"/>
    </source>
</evidence>
<reference evidence="9" key="1">
    <citation type="submission" date="2022-08" db="EMBL/GenBank/DDBJ databases">
        <authorList>
            <person name="Somphong A."/>
            <person name="Phongsopitanun W."/>
        </authorList>
    </citation>
    <scope>NUCLEOTIDE SEQUENCE</scope>
    <source>
        <strain evidence="9">LP05-1</strain>
    </source>
</reference>
<dbReference type="RefSeq" id="WP_258785478.1">
    <property type="nucleotide sequence ID" value="NZ_JANUGQ010000002.1"/>
</dbReference>
<feature type="compositionally biased region" description="Low complexity" evidence="7">
    <location>
        <begin position="25"/>
        <end position="38"/>
    </location>
</feature>
<keyword evidence="6" id="KW-0408">Iron</keyword>
<dbReference type="InterPro" id="IPR042098">
    <property type="entry name" value="TauD-like_sf"/>
</dbReference>
<keyword evidence="4 9" id="KW-0223">Dioxygenase</keyword>